<sequence>MVLAIIFLLVAIVCIFGTLRSIKNRNFLAVFFAGATTLLFGWFSIMTLISEISSKVS</sequence>
<dbReference type="InterPro" id="IPR024490">
    <property type="entry name" value="DUF2759"/>
</dbReference>
<keyword evidence="1" id="KW-0472">Membrane</keyword>
<name>A0ABS6GKD7_9BACI</name>
<dbReference type="EMBL" id="JAHLZF010000001">
    <property type="protein sequence ID" value="MBU6079652.1"/>
    <property type="molecule type" value="Genomic_DNA"/>
</dbReference>
<evidence type="ECO:0000256" key="1">
    <source>
        <dbReference type="SAM" id="Phobius"/>
    </source>
</evidence>
<keyword evidence="1" id="KW-0812">Transmembrane</keyword>
<keyword evidence="3" id="KW-1185">Reference proteome</keyword>
<accession>A0ABS6GKD7</accession>
<keyword evidence="1" id="KW-1133">Transmembrane helix</keyword>
<evidence type="ECO:0000313" key="2">
    <source>
        <dbReference type="EMBL" id="MBU6079652.1"/>
    </source>
</evidence>
<proteinExistence type="predicted"/>
<feature type="transmembrane region" description="Helical" evidence="1">
    <location>
        <begin position="27"/>
        <end position="49"/>
    </location>
</feature>
<gene>
    <name evidence="2" type="ORF">KQ486_01315</name>
</gene>
<protein>
    <submittedName>
        <fullName evidence="2">DUF2759 domain-containing protein</fullName>
    </submittedName>
</protein>
<comment type="caution">
    <text evidence="2">The sequence shown here is derived from an EMBL/GenBank/DDBJ whole genome shotgun (WGS) entry which is preliminary data.</text>
</comment>
<dbReference type="Pfam" id="PF10958">
    <property type="entry name" value="DUF2759"/>
    <property type="match status" value="1"/>
</dbReference>
<reference evidence="2 3" key="1">
    <citation type="journal article" date="2011" name="Int. J. Syst. Evol. Microbiol.">
        <title>Allobacillus halotolerans gen. nov., sp. nov. isolated from shrimp paste.</title>
        <authorList>
            <person name="Sheu S.Y."/>
            <person name="Arun A.B."/>
            <person name="Jiang S.R."/>
            <person name="Young C.C."/>
            <person name="Chen W.M."/>
        </authorList>
    </citation>
    <scope>NUCLEOTIDE SEQUENCE [LARGE SCALE GENOMIC DNA]</scope>
    <source>
        <strain evidence="2 3">LMG 24826</strain>
    </source>
</reference>
<evidence type="ECO:0000313" key="3">
    <source>
        <dbReference type="Proteomes" id="UP000812672"/>
    </source>
</evidence>
<dbReference type="Proteomes" id="UP000812672">
    <property type="component" value="Unassembled WGS sequence"/>
</dbReference>
<dbReference type="RefSeq" id="WP_144158435.1">
    <property type="nucleotide sequence ID" value="NZ_CAUPKR010000001.1"/>
</dbReference>
<organism evidence="2 3">
    <name type="scientific">Allobacillus halotolerans</name>
    <dbReference type="NCBI Taxonomy" id="570278"/>
    <lineage>
        <taxon>Bacteria</taxon>
        <taxon>Bacillati</taxon>
        <taxon>Bacillota</taxon>
        <taxon>Bacilli</taxon>
        <taxon>Bacillales</taxon>
        <taxon>Bacillaceae</taxon>
        <taxon>Allobacillus</taxon>
    </lineage>
</organism>